<dbReference type="GO" id="GO:0005509">
    <property type="term" value="F:calcium ion binding"/>
    <property type="evidence" value="ECO:0007669"/>
    <property type="project" value="InterPro"/>
</dbReference>
<dbReference type="PROSITE" id="PS00018">
    <property type="entry name" value="EF_HAND_1"/>
    <property type="match status" value="1"/>
</dbReference>
<feature type="compositionally biased region" description="Acidic residues" evidence="2">
    <location>
        <begin position="92"/>
        <end position="123"/>
    </location>
</feature>
<organism evidence="4 5">
    <name type="scientific">Saponaria officinalis</name>
    <name type="common">Common soapwort</name>
    <name type="synonym">Lychnis saponaria</name>
    <dbReference type="NCBI Taxonomy" id="3572"/>
    <lineage>
        <taxon>Eukaryota</taxon>
        <taxon>Viridiplantae</taxon>
        <taxon>Streptophyta</taxon>
        <taxon>Embryophyta</taxon>
        <taxon>Tracheophyta</taxon>
        <taxon>Spermatophyta</taxon>
        <taxon>Magnoliopsida</taxon>
        <taxon>eudicotyledons</taxon>
        <taxon>Gunneridae</taxon>
        <taxon>Pentapetalae</taxon>
        <taxon>Caryophyllales</taxon>
        <taxon>Caryophyllaceae</taxon>
        <taxon>Caryophylleae</taxon>
        <taxon>Saponaria</taxon>
    </lineage>
</organism>
<keyword evidence="5" id="KW-1185">Reference proteome</keyword>
<feature type="domain" description="EF-hand" evidence="3">
    <location>
        <begin position="265"/>
        <end position="300"/>
    </location>
</feature>
<name>A0AAW1M7K7_SAPOF</name>
<dbReference type="SMART" id="SM00054">
    <property type="entry name" value="EFh"/>
    <property type="match status" value="1"/>
</dbReference>
<feature type="compositionally biased region" description="Basic residues" evidence="2">
    <location>
        <begin position="127"/>
        <end position="143"/>
    </location>
</feature>
<dbReference type="SUPFAM" id="SSF47473">
    <property type="entry name" value="EF-hand"/>
    <property type="match status" value="1"/>
</dbReference>
<dbReference type="PROSITE" id="PS50222">
    <property type="entry name" value="EF_HAND_2"/>
    <property type="match status" value="1"/>
</dbReference>
<feature type="compositionally biased region" description="Basic and acidic residues" evidence="2">
    <location>
        <begin position="201"/>
        <end position="215"/>
    </location>
</feature>
<dbReference type="Gene3D" id="1.10.238.10">
    <property type="entry name" value="EF-hand"/>
    <property type="match status" value="1"/>
</dbReference>
<dbReference type="InterPro" id="IPR018247">
    <property type="entry name" value="EF_Hand_1_Ca_BS"/>
</dbReference>
<dbReference type="Pfam" id="PF13499">
    <property type="entry name" value="EF-hand_7"/>
    <property type="match status" value="1"/>
</dbReference>
<protein>
    <recommendedName>
        <fullName evidence="3">EF-hand domain-containing protein</fullName>
    </recommendedName>
</protein>
<dbReference type="Proteomes" id="UP001443914">
    <property type="component" value="Unassembled WGS sequence"/>
</dbReference>
<reference evidence="4" key="1">
    <citation type="submission" date="2024-03" db="EMBL/GenBank/DDBJ databases">
        <title>WGS assembly of Saponaria officinalis var. Norfolk2.</title>
        <authorList>
            <person name="Jenkins J."/>
            <person name="Shu S."/>
            <person name="Grimwood J."/>
            <person name="Barry K."/>
            <person name="Goodstein D."/>
            <person name="Schmutz J."/>
            <person name="Leebens-Mack J."/>
            <person name="Osbourn A."/>
        </authorList>
    </citation>
    <scope>NUCLEOTIDE SEQUENCE [LARGE SCALE GENOMIC DNA]</scope>
    <source>
        <strain evidence="4">JIC</strain>
    </source>
</reference>
<feature type="region of interest" description="Disordered" evidence="2">
    <location>
        <begin position="1"/>
        <end position="51"/>
    </location>
</feature>
<dbReference type="InterPro" id="IPR002048">
    <property type="entry name" value="EF_hand_dom"/>
</dbReference>
<evidence type="ECO:0000259" key="3">
    <source>
        <dbReference type="PROSITE" id="PS50222"/>
    </source>
</evidence>
<feature type="region of interest" description="Disordered" evidence="2">
    <location>
        <begin position="65"/>
        <end position="143"/>
    </location>
</feature>
<evidence type="ECO:0000256" key="1">
    <source>
        <dbReference type="ARBA" id="ARBA00022837"/>
    </source>
</evidence>
<dbReference type="AlphaFoldDB" id="A0AAW1M7K7"/>
<feature type="region of interest" description="Disordered" evidence="2">
    <location>
        <begin position="187"/>
        <end position="215"/>
    </location>
</feature>
<keyword evidence="1" id="KW-0106">Calcium</keyword>
<accession>A0AAW1M7K7</accession>
<proteinExistence type="predicted"/>
<evidence type="ECO:0000256" key="2">
    <source>
        <dbReference type="SAM" id="MobiDB-lite"/>
    </source>
</evidence>
<evidence type="ECO:0000313" key="4">
    <source>
        <dbReference type="EMBL" id="KAK9742776.1"/>
    </source>
</evidence>
<dbReference type="EMBL" id="JBDFQZ010000003">
    <property type="protein sequence ID" value="KAK9742776.1"/>
    <property type="molecule type" value="Genomic_DNA"/>
</dbReference>
<feature type="compositionally biased region" description="Polar residues" evidence="2">
    <location>
        <begin position="66"/>
        <end position="85"/>
    </location>
</feature>
<dbReference type="InterPro" id="IPR011992">
    <property type="entry name" value="EF-hand-dom_pair"/>
</dbReference>
<sequence length="306" mass="35021">MSKSEQQEQHYNSNDSESNDDDSISEEGSKTLEIESSATTTDYEKQRQARITANKARMDALGLRNIANSLMGTPQNSRKTRNSTLKSKKVEDDDDEYEPNNGDNEDDQLSSSGDDEEFEEEEETFVRRNRKSSAKKVKNMKLKSNKQVCEVSMSNQTDNSVYMDEDEALKQAIALSLNDVGEISDLQHGGLSRKSSARTASCKEKSRDQIREDNTRSRKRKLFTSRVQMTEDDLVIHFCQIDEVGKGSITLRDVERMAATHDFTWTDKELSDMIRCFDNDRDGKLTLDDFRNIAQRCNMLQVQENF</sequence>
<gene>
    <name evidence="4" type="ORF">RND81_03G196600</name>
</gene>
<comment type="caution">
    <text evidence="4">The sequence shown here is derived from an EMBL/GenBank/DDBJ whole genome shotgun (WGS) entry which is preliminary data.</text>
</comment>
<evidence type="ECO:0000313" key="5">
    <source>
        <dbReference type="Proteomes" id="UP001443914"/>
    </source>
</evidence>